<feature type="region of interest" description="Disordered" evidence="4">
    <location>
        <begin position="26"/>
        <end position="53"/>
    </location>
</feature>
<gene>
    <name evidence="7" type="ORF">H4O24_13985</name>
</gene>
<feature type="chain" id="PRO_5028879039" description="peptidylprolyl isomerase" evidence="5">
    <location>
        <begin position="25"/>
        <end position="248"/>
    </location>
</feature>
<evidence type="ECO:0000259" key="6">
    <source>
        <dbReference type="PROSITE" id="PS50072"/>
    </source>
</evidence>
<evidence type="ECO:0000256" key="2">
    <source>
        <dbReference type="ARBA" id="ARBA00023110"/>
    </source>
</evidence>
<evidence type="ECO:0000256" key="4">
    <source>
        <dbReference type="SAM" id="MobiDB-lite"/>
    </source>
</evidence>
<dbReference type="PANTHER" id="PTHR43246">
    <property type="entry name" value="PEPTIDYL-PROLYL CIS-TRANS ISOMERASE CYP38, CHLOROPLASTIC"/>
    <property type="match status" value="1"/>
</dbReference>
<organism evidence="7 8">
    <name type="scientific">Croceicoccus marinus</name>
    <dbReference type="NCBI Taxonomy" id="450378"/>
    <lineage>
        <taxon>Bacteria</taxon>
        <taxon>Pseudomonadati</taxon>
        <taxon>Pseudomonadota</taxon>
        <taxon>Alphaproteobacteria</taxon>
        <taxon>Sphingomonadales</taxon>
        <taxon>Erythrobacteraceae</taxon>
        <taxon>Croceicoccus</taxon>
    </lineage>
</organism>
<proteinExistence type="predicted"/>
<keyword evidence="2" id="KW-0697">Rotamase</keyword>
<keyword evidence="3 7" id="KW-0413">Isomerase</keyword>
<feature type="domain" description="PPIase cyclophilin-type" evidence="6">
    <location>
        <begin position="57"/>
        <end position="236"/>
    </location>
</feature>
<evidence type="ECO:0000256" key="5">
    <source>
        <dbReference type="SAM" id="SignalP"/>
    </source>
</evidence>
<dbReference type="InterPro" id="IPR029000">
    <property type="entry name" value="Cyclophilin-like_dom_sf"/>
</dbReference>
<dbReference type="GO" id="GO:0003755">
    <property type="term" value="F:peptidyl-prolyl cis-trans isomerase activity"/>
    <property type="evidence" value="ECO:0007669"/>
    <property type="project" value="UniProtKB-KW"/>
</dbReference>
<dbReference type="Proteomes" id="UP000515297">
    <property type="component" value="Chromosome"/>
</dbReference>
<feature type="compositionally biased region" description="Low complexity" evidence="4">
    <location>
        <begin position="26"/>
        <end position="49"/>
    </location>
</feature>
<feature type="signal peptide" evidence="5">
    <location>
        <begin position="1"/>
        <end position="24"/>
    </location>
</feature>
<dbReference type="AlphaFoldDB" id="A0A7G6VTD6"/>
<dbReference type="PROSITE" id="PS50072">
    <property type="entry name" value="CSA_PPIASE_2"/>
    <property type="match status" value="1"/>
</dbReference>
<accession>A0A7G6VTD6</accession>
<dbReference type="SUPFAM" id="SSF50891">
    <property type="entry name" value="Cyclophilin-like"/>
    <property type="match status" value="1"/>
</dbReference>
<keyword evidence="5" id="KW-0732">Signal</keyword>
<dbReference type="EMBL" id="CP060052">
    <property type="protein sequence ID" value="QNE05001.1"/>
    <property type="molecule type" value="Genomic_DNA"/>
</dbReference>
<name>A0A7G6VTD6_9SPHN</name>
<reference evidence="7 8" key="1">
    <citation type="submission" date="2020-08" db="EMBL/GenBank/DDBJ databases">
        <authorList>
            <person name="Liu G."/>
            <person name="Sun C."/>
        </authorList>
    </citation>
    <scope>NUCLEOTIDE SEQUENCE [LARGE SCALE GENOMIC DNA]</scope>
    <source>
        <strain evidence="7 8">OT19</strain>
    </source>
</reference>
<evidence type="ECO:0000256" key="1">
    <source>
        <dbReference type="ARBA" id="ARBA00013194"/>
    </source>
</evidence>
<dbReference type="InterPro" id="IPR044665">
    <property type="entry name" value="E_coli_cyclophilin_A-like"/>
</dbReference>
<dbReference type="Pfam" id="PF00160">
    <property type="entry name" value="Pro_isomerase"/>
    <property type="match status" value="1"/>
</dbReference>
<evidence type="ECO:0000256" key="3">
    <source>
        <dbReference type="ARBA" id="ARBA00023235"/>
    </source>
</evidence>
<dbReference type="Gene3D" id="2.40.100.10">
    <property type="entry name" value="Cyclophilin-like"/>
    <property type="match status" value="1"/>
</dbReference>
<evidence type="ECO:0000313" key="7">
    <source>
        <dbReference type="EMBL" id="QNE05001.1"/>
    </source>
</evidence>
<dbReference type="InterPro" id="IPR002130">
    <property type="entry name" value="Cyclophilin-type_PPIase_dom"/>
</dbReference>
<protein>
    <recommendedName>
        <fullName evidence="1">peptidylprolyl isomerase</fullName>
        <ecNumber evidence="1">5.2.1.8</ecNumber>
    </recommendedName>
</protein>
<sequence length="248" mass="26015">MTRMLSLAAALLLALPAAAQPAIAQPAADQPIPTPAAAAAQDTPQAPTASDTTVAPRTQLVAIETSLGTITVALEVERAPVTAANFLRYAAEKRFDGAEFYRAMRLDWGEQPNGLIQGGAQGYPDRVLPPIAHEPTDETGIEHTRGTLSMAMLEPGSATGDWSILLSDMPGLDADPDNADPARRAGYAAFGHVVDGMDVVEAIWNAPLDPDKGEGWMKGQMLAQPVKMTAVRPVESPEGPESQEGAAD</sequence>
<evidence type="ECO:0000313" key="8">
    <source>
        <dbReference type="Proteomes" id="UP000515297"/>
    </source>
</evidence>
<dbReference type="RefSeq" id="WP_185884230.1">
    <property type="nucleotide sequence ID" value="NZ_CP060052.1"/>
</dbReference>
<dbReference type="EC" id="5.2.1.8" evidence="1"/>